<dbReference type="STRING" id="1246626.BleG1_0218"/>
<dbReference type="AlphaFoldDB" id="A0A060LN66"/>
<dbReference type="EMBL" id="CP003923">
    <property type="protein sequence ID" value="AIC92826.1"/>
    <property type="molecule type" value="Genomic_DNA"/>
</dbReference>
<dbReference type="HOGENOM" id="CLU_2894604_0_0_9"/>
<dbReference type="PATRIC" id="fig|1246626.3.peg.199"/>
<dbReference type="KEGG" id="ble:BleG1_0218"/>
<proteinExistence type="predicted"/>
<evidence type="ECO:0000313" key="1">
    <source>
        <dbReference type="EMBL" id="AIC92826.1"/>
    </source>
</evidence>
<dbReference type="OrthoDB" id="2887296at2"/>
<gene>
    <name evidence="1" type="ORF">BleG1_0218</name>
</gene>
<keyword evidence="2" id="KW-1185">Reference proteome</keyword>
<dbReference type="RefSeq" id="WP_038476141.1">
    <property type="nucleotide sequence ID" value="NZ_CP003923.1"/>
</dbReference>
<accession>A0A060LN66</accession>
<organism evidence="1 2">
    <name type="scientific">Shouchella lehensis G1</name>
    <dbReference type="NCBI Taxonomy" id="1246626"/>
    <lineage>
        <taxon>Bacteria</taxon>
        <taxon>Bacillati</taxon>
        <taxon>Bacillota</taxon>
        <taxon>Bacilli</taxon>
        <taxon>Bacillales</taxon>
        <taxon>Bacillaceae</taxon>
        <taxon>Shouchella</taxon>
    </lineage>
</organism>
<dbReference type="eggNOG" id="ENOG5030E5E">
    <property type="taxonomic scope" value="Bacteria"/>
</dbReference>
<name>A0A060LN66_9BACI</name>
<dbReference type="Proteomes" id="UP000027142">
    <property type="component" value="Chromosome"/>
</dbReference>
<sequence length="62" mass="7296">MYTAEDLRAVEERAQQFLPTATSELSAYLRAIEEYVRKKRNVLPFEQAEHLETQLLVHYGLE</sequence>
<protein>
    <submittedName>
        <fullName evidence="1">Uncharacterized protein</fullName>
    </submittedName>
</protein>
<reference evidence="1 2" key="1">
    <citation type="journal article" date="2014" name="Gene">
        <title>A comparative genomic analysis of the alkalitolerant soil bacterium Bacillus lehensis G1.</title>
        <authorList>
            <person name="Noor Y.M."/>
            <person name="Samsulrizal N.H."/>
            <person name="Jema'on N.A."/>
            <person name="Low K.O."/>
            <person name="Ramli A.N."/>
            <person name="Alias N.I."/>
            <person name="Damis S.I."/>
            <person name="Fuzi S.F."/>
            <person name="Isa M.N."/>
            <person name="Murad A.M."/>
            <person name="Raih M.F."/>
            <person name="Bakar F.D."/>
            <person name="Najimudin N."/>
            <person name="Mahadi N.M."/>
            <person name="Illias R.M."/>
        </authorList>
    </citation>
    <scope>NUCLEOTIDE SEQUENCE [LARGE SCALE GENOMIC DNA]</scope>
    <source>
        <strain evidence="1 2">G1</strain>
    </source>
</reference>
<evidence type="ECO:0000313" key="2">
    <source>
        <dbReference type="Proteomes" id="UP000027142"/>
    </source>
</evidence>